<organismHost>
    <name type="scientific">Trifolium subterraneum</name>
    <name type="common">Subterranean clover</name>
    <dbReference type="NCBI Taxonomy" id="3900"/>
</organismHost>
<evidence type="ECO:0000256" key="10">
    <source>
        <dbReference type="RuleBase" id="RU003351"/>
    </source>
</evidence>
<keyword evidence="5 12" id="KW-0167">Capsid protein</keyword>
<organismHost>
    <name type="scientific">Trifolium incarnatum</name>
    <name type="common">Crimson clover</name>
    <dbReference type="NCBI Taxonomy" id="60916"/>
</organismHost>
<organismHost>
    <name type="scientific">Canna</name>
    <dbReference type="NCBI Taxonomy" id="4627"/>
</organismHost>
<organismHost>
    <name type="scientific">Robinia pseudoacacia</name>
    <name type="common">Black locust</name>
    <dbReference type="NCBI Taxonomy" id="35938"/>
</organismHost>
<accession>Q65891</accession>
<dbReference type="InterPro" id="IPR001592">
    <property type="entry name" value="Poty_coat"/>
</dbReference>
<evidence type="ECO:0000256" key="1">
    <source>
        <dbReference type="ARBA" id="ARBA00004328"/>
    </source>
</evidence>
<name>Q65891_BYMV</name>
<organismHost>
    <name type="scientific">Freesia</name>
    <dbReference type="NCBI Taxonomy" id="58987"/>
</organismHost>
<sequence>MIEAWGYPTLLSHIRKFYLWVLGQAPYSQLSAEGKAPYISGVALKHLYTEEKVTPAELERYNIALVDCFESETDEVLVCRFQSDQEKLNAGEKKDDKDKKNKENPDKNSGEQSNRQIVPDRDVNAGLVGTFSVPRLKKIAGIVNIPKIGGKILLNLAHLLEYNPPQDGMSDVISTQAQCEAWYNGVKQAYEVEDSQMRIILNGLMVWCYENGTSGDLQGEWTMMDGEEQVTYPLKPIVDNAKPTFRQIMSHFSEVAEAYIEKRNATERYMPRYGLQRNLTDYGLARYAFDFYKLTSRTPVRAREAHMQMKAAAVRGKSTRLFGLDGNVGTDEENTERHTAGDVNRDMHTMLGVRI</sequence>
<keyword evidence="4" id="KW-0696">RNA-directed RNA polymerase</keyword>
<dbReference type="InterPro" id="IPR043502">
    <property type="entry name" value="DNA/RNA_pol_sf"/>
</dbReference>
<dbReference type="Pfam" id="PF00767">
    <property type="entry name" value="Poty_coat"/>
    <property type="match status" value="1"/>
</dbReference>
<evidence type="ECO:0000256" key="6">
    <source>
        <dbReference type="ARBA" id="ARBA00022679"/>
    </source>
</evidence>
<organismHost>
    <name type="scientific">Trifolium repens</name>
    <name type="common">Creeping white clover</name>
    <dbReference type="NCBI Taxonomy" id="3899"/>
</organismHost>
<organismHost>
    <name type="scientific">Gladiolus</name>
    <dbReference type="NCBI Taxonomy" id="49747"/>
</organismHost>
<dbReference type="EMBL" id="X81124">
    <property type="protein sequence ID" value="CAA57034.1"/>
    <property type="molecule type" value="Genomic_RNA"/>
</dbReference>
<evidence type="ECO:0000313" key="12">
    <source>
        <dbReference type="EMBL" id="CAA57034.1"/>
    </source>
</evidence>
<organismHost>
    <name type="scientific">Trifolium hybridum</name>
    <name type="common">Alsike clover</name>
    <dbReference type="NCBI Taxonomy" id="74517"/>
</organismHost>
<organismHost>
    <name type="scientific">Pisum sativum</name>
    <name type="common">Garden pea</name>
    <name type="synonym">Lathyrus oleraceus</name>
    <dbReference type="NCBI Taxonomy" id="3888"/>
</organismHost>
<protein>
    <recommendedName>
        <fullName evidence="3">Genome polyprotein</fullName>
    </recommendedName>
</protein>
<organismHost>
    <name type="scientific">Trigonella foenum-graecum</name>
    <name type="common">Fenugreek</name>
    <dbReference type="NCBI Taxonomy" id="78534"/>
</organismHost>
<dbReference type="SUPFAM" id="SSF56672">
    <property type="entry name" value="DNA/RNA polymerases"/>
    <property type="match status" value="1"/>
</dbReference>
<dbReference type="GO" id="GO:0003968">
    <property type="term" value="F:RNA-directed RNA polymerase activity"/>
    <property type="evidence" value="ECO:0007669"/>
    <property type="project" value="UniProtKB-KW"/>
</dbReference>
<reference evidence="12" key="1">
    <citation type="journal article" date="1995" name="Arch. Virol.">
        <title>Nucleotide and deduced amino acid sequence of the 3' end of the BYMV-MI genome.</title>
        <authorList>
            <person name="Mathews A."/>
            <person name="Dwyer G."/>
            <person name="Wylie S."/>
            <person name="Jones M.G.K."/>
        </authorList>
    </citation>
    <scope>NUCLEOTIDE SEQUENCE</scope>
    <source>
        <strain evidence="12">M-I</strain>
    </source>
</reference>
<keyword evidence="7" id="KW-0548">Nucleotidyltransferase</keyword>
<organismHost>
    <name type="scientific">Glycine max</name>
    <name type="common">Soybean</name>
    <name type="synonym">Glycine hispida</name>
    <dbReference type="NCBI Taxonomy" id="3847"/>
</organismHost>
<evidence type="ECO:0000256" key="9">
    <source>
        <dbReference type="ARBA" id="ARBA00029405"/>
    </source>
</evidence>
<proteinExistence type="inferred from homology"/>
<organismHost>
    <name type="scientific">Crotalaria</name>
    <dbReference type="NCBI Taxonomy" id="3828"/>
</organismHost>
<organismHost>
    <name type="scientific">Arachis hypogaea</name>
    <name type="common">Peanut</name>
    <dbReference type="NCBI Taxonomy" id="3818"/>
</organismHost>
<organism evidence="12">
    <name type="scientific">Bean yellow mosaic virus</name>
    <dbReference type="NCBI Taxonomy" id="12197"/>
    <lineage>
        <taxon>Viruses</taxon>
        <taxon>Riboviria</taxon>
        <taxon>Orthornavirae</taxon>
        <taxon>Pisuviricota</taxon>
        <taxon>Stelpaviricetes</taxon>
        <taxon>Patatavirales</taxon>
        <taxon>Potyviridae</taxon>
        <taxon>Potyvirus</taxon>
        <taxon>Potyvirus phaseoluteum</taxon>
    </lineage>
</organism>
<organismHost>
    <name type="scientific">Eustoma</name>
    <dbReference type="NCBI Taxonomy" id="52517"/>
</organismHost>
<organismHost>
    <name type="scientific">Phaseolus vulgaris</name>
    <name type="common">Kidney bean</name>
    <name type="synonym">French bean</name>
    <dbReference type="NCBI Taxonomy" id="3885"/>
</organismHost>
<keyword evidence="8" id="KW-0946">Virion</keyword>
<evidence type="ECO:0000256" key="5">
    <source>
        <dbReference type="ARBA" id="ARBA00022561"/>
    </source>
</evidence>
<dbReference type="PIR" id="S47219">
    <property type="entry name" value="S47219"/>
</dbReference>
<dbReference type="GO" id="GO:0019028">
    <property type="term" value="C:viral capsid"/>
    <property type="evidence" value="ECO:0007669"/>
    <property type="project" value="UniProtKB-KW"/>
</dbReference>
<evidence type="ECO:0000256" key="11">
    <source>
        <dbReference type="SAM" id="MobiDB-lite"/>
    </source>
</evidence>
<organismHost>
    <name type="scientific">Vicia sativa</name>
    <name type="common">Spring vetch</name>
    <name type="synonym">Tare</name>
    <dbReference type="NCBI Taxonomy" id="3908"/>
</organismHost>
<organismHost>
    <name type="scientific">Trifolium pratense</name>
    <name type="common">Red clover</name>
    <dbReference type="NCBI Taxonomy" id="57577"/>
</organismHost>
<comment type="similarity">
    <text evidence="2 10">Belongs to the potyviridae genome polyprotein family.</text>
</comment>
<organismHost>
    <name type="scientific">Lupinus luteus</name>
    <name type="common">European yellow lupine</name>
    <dbReference type="NCBI Taxonomy" id="3873"/>
</organismHost>
<evidence type="ECO:0000256" key="4">
    <source>
        <dbReference type="ARBA" id="ARBA00022484"/>
    </source>
</evidence>
<evidence type="ECO:0000256" key="3">
    <source>
        <dbReference type="ARBA" id="ARBA00020107"/>
    </source>
</evidence>
<evidence type="ECO:0000256" key="7">
    <source>
        <dbReference type="ARBA" id="ARBA00022695"/>
    </source>
</evidence>
<organismHost>
    <name type="scientific">Trifolium vesiculosum</name>
    <dbReference type="NCBI Taxonomy" id="97047"/>
</organismHost>
<evidence type="ECO:0000256" key="8">
    <source>
        <dbReference type="ARBA" id="ARBA00022844"/>
    </source>
</evidence>
<feature type="compositionally biased region" description="Basic and acidic residues" evidence="11">
    <location>
        <begin position="89"/>
        <end position="109"/>
    </location>
</feature>
<comment type="function">
    <text evidence="9">Involved in aphid transmission, cell-to-cell and systemis movement, encapsidation of the viral RNA and in the regulation of viral RNA amplification.</text>
</comment>
<organismHost>
    <name type="scientific">Papaver somniferum</name>
    <name type="common">Opium poppy</name>
    <dbReference type="NCBI Taxonomy" id="3469"/>
</organismHost>
<comment type="subcellular location">
    <subcellularLocation>
        <location evidence="1">Virion</location>
    </subcellularLocation>
</comment>
<keyword evidence="6" id="KW-0808">Transferase</keyword>
<evidence type="ECO:0000256" key="2">
    <source>
        <dbReference type="ARBA" id="ARBA00006064"/>
    </source>
</evidence>
<organismHost>
    <name type="scientific">Vicia faba</name>
    <name type="common">Broad bean</name>
    <name type="synonym">Faba vulgaris</name>
    <dbReference type="NCBI Taxonomy" id="3906"/>
</organismHost>
<feature type="region of interest" description="Disordered" evidence="11">
    <location>
        <begin position="89"/>
        <end position="119"/>
    </location>
</feature>
<organismHost>
    <name type="scientific">Medicago sativa</name>
    <name type="common">Alfalfa</name>
    <dbReference type="NCBI Taxonomy" id="3879"/>
</organismHost>